<name>A0A1H9RZN5_9MICO</name>
<protein>
    <recommendedName>
        <fullName evidence="5">DUF3298 domain-containing protein</fullName>
    </recommendedName>
</protein>
<evidence type="ECO:0000256" key="1">
    <source>
        <dbReference type="SAM" id="MobiDB-lite"/>
    </source>
</evidence>
<keyword evidence="4" id="KW-1185">Reference proteome</keyword>
<reference evidence="4" key="1">
    <citation type="submission" date="2016-10" db="EMBL/GenBank/DDBJ databases">
        <authorList>
            <person name="Varghese N."/>
            <person name="Submissions S."/>
        </authorList>
    </citation>
    <scope>NUCLEOTIDE SEQUENCE [LARGE SCALE GENOMIC DNA]</scope>
    <source>
        <strain evidence="4">CGMCC 1.6963</strain>
    </source>
</reference>
<accession>A0A1H9RZN5</accession>
<keyword evidence="2" id="KW-0732">Signal</keyword>
<dbReference type="AlphaFoldDB" id="A0A1H9RZN5"/>
<evidence type="ECO:0008006" key="5">
    <source>
        <dbReference type="Google" id="ProtNLM"/>
    </source>
</evidence>
<dbReference type="Proteomes" id="UP000199019">
    <property type="component" value="Unassembled WGS sequence"/>
</dbReference>
<dbReference type="OrthoDB" id="10019577at2"/>
<proteinExistence type="predicted"/>
<organism evidence="3 4">
    <name type="scientific">Pedococcus cremeus</name>
    <dbReference type="NCBI Taxonomy" id="587636"/>
    <lineage>
        <taxon>Bacteria</taxon>
        <taxon>Bacillati</taxon>
        <taxon>Actinomycetota</taxon>
        <taxon>Actinomycetes</taxon>
        <taxon>Micrococcales</taxon>
        <taxon>Intrasporangiaceae</taxon>
        <taxon>Pedococcus</taxon>
    </lineage>
</organism>
<feature type="compositionally biased region" description="Low complexity" evidence="1">
    <location>
        <begin position="41"/>
        <end position="89"/>
    </location>
</feature>
<dbReference type="EMBL" id="FOHB01000001">
    <property type="protein sequence ID" value="SER78221.1"/>
    <property type="molecule type" value="Genomic_DNA"/>
</dbReference>
<feature type="signal peptide" evidence="2">
    <location>
        <begin position="1"/>
        <end position="26"/>
    </location>
</feature>
<feature type="chain" id="PRO_5038828563" description="DUF3298 domain-containing protein" evidence="2">
    <location>
        <begin position="27"/>
        <end position="302"/>
    </location>
</feature>
<feature type="region of interest" description="Disordered" evidence="1">
    <location>
        <begin position="41"/>
        <end position="103"/>
    </location>
</feature>
<dbReference type="RefSeq" id="WP_143056122.1">
    <property type="nucleotide sequence ID" value="NZ_FOHB01000001.1"/>
</dbReference>
<dbReference type="PROSITE" id="PS51257">
    <property type="entry name" value="PROKAR_LIPOPROTEIN"/>
    <property type="match status" value="1"/>
</dbReference>
<evidence type="ECO:0000313" key="4">
    <source>
        <dbReference type="Proteomes" id="UP000199019"/>
    </source>
</evidence>
<sequence>MGRVRWRAVVATSVVGLGVATLGACSGSGSPGAATVTVTAAGRSSAAATPSRSPSTSPGASSSPTSGPTASPTARSTSQPTTSTSNPRSGPRLRISHRVVSDSRGRGLKLPEFTVEALTDDATTVRAARALQRALEGQESGVVAGWEAAAEAGSEPQGSVTTERVSVPVNEAELAVVVWRASVYTGGAHPLAVLRSVTVDVAHGRTVTDAGLLGQLQQAGGPAWDFERELRRAVSRQVPDAPEVATLTRDELHVYPTRAGLHVTGDQCVLACALPPLEVTIPWDRLVGPRDDIEALPDAWGL</sequence>
<gene>
    <name evidence="3" type="ORF">SAMN05216199_1199</name>
</gene>
<evidence type="ECO:0000256" key="2">
    <source>
        <dbReference type="SAM" id="SignalP"/>
    </source>
</evidence>
<evidence type="ECO:0000313" key="3">
    <source>
        <dbReference type="EMBL" id="SER78221.1"/>
    </source>
</evidence>
<dbReference type="STRING" id="587636.SAMN05216199_1199"/>